<dbReference type="InterPro" id="IPR057204">
    <property type="entry name" value="DUF7882"/>
</dbReference>
<dbReference type="EMBL" id="JBIQWL010000001">
    <property type="protein sequence ID" value="MFH8249582.1"/>
    <property type="molecule type" value="Genomic_DNA"/>
</dbReference>
<dbReference type="RefSeq" id="WP_396639516.1">
    <property type="nucleotide sequence ID" value="NZ_JBIQWL010000001.1"/>
</dbReference>
<reference evidence="2 3" key="1">
    <citation type="submission" date="2024-09" db="EMBL/GenBank/DDBJ databases">
        <authorList>
            <person name="Pan X."/>
        </authorList>
    </citation>
    <scope>NUCLEOTIDE SEQUENCE [LARGE SCALE GENOMIC DNA]</scope>
    <source>
        <strain evidence="2 3">B2969</strain>
    </source>
</reference>
<proteinExistence type="predicted"/>
<accession>A0ABW7Q417</accession>
<dbReference type="Pfam" id="PF25355">
    <property type="entry name" value="DUF7882"/>
    <property type="match status" value="1"/>
</dbReference>
<name>A0ABW7Q417_9MICO</name>
<keyword evidence="3" id="KW-1185">Reference proteome</keyword>
<evidence type="ECO:0000313" key="2">
    <source>
        <dbReference type="EMBL" id="MFH8249582.1"/>
    </source>
</evidence>
<comment type="caution">
    <text evidence="2">The sequence shown here is derived from an EMBL/GenBank/DDBJ whole genome shotgun (WGS) entry which is preliminary data.</text>
</comment>
<sequence>MGTLYYGSNPAPIQMCDRLLAHLKVVVSTKLRRGEAFTVTWVHSDLQPSGRTTIWVQSAIPLRFVFDSDEPAQIDVRTLETLVDAANQGNISLSSDDLTALERP</sequence>
<evidence type="ECO:0000313" key="3">
    <source>
        <dbReference type="Proteomes" id="UP001610861"/>
    </source>
</evidence>
<protein>
    <recommendedName>
        <fullName evidence="1">DUF7882 domain-containing protein</fullName>
    </recommendedName>
</protein>
<organism evidence="2 3">
    <name type="scientific">Microbacterium alkaliflavum</name>
    <dbReference type="NCBI Taxonomy" id="3248839"/>
    <lineage>
        <taxon>Bacteria</taxon>
        <taxon>Bacillati</taxon>
        <taxon>Actinomycetota</taxon>
        <taxon>Actinomycetes</taxon>
        <taxon>Micrococcales</taxon>
        <taxon>Microbacteriaceae</taxon>
        <taxon>Microbacterium</taxon>
    </lineage>
</organism>
<evidence type="ECO:0000259" key="1">
    <source>
        <dbReference type="Pfam" id="PF25355"/>
    </source>
</evidence>
<dbReference type="Proteomes" id="UP001610861">
    <property type="component" value="Unassembled WGS sequence"/>
</dbReference>
<feature type="domain" description="DUF7882" evidence="1">
    <location>
        <begin position="1"/>
        <end position="89"/>
    </location>
</feature>
<gene>
    <name evidence="2" type="ORF">ACH3VR_04350</name>
</gene>